<feature type="transmembrane region" description="Helical" evidence="2">
    <location>
        <begin position="71"/>
        <end position="88"/>
    </location>
</feature>
<evidence type="ECO:0000259" key="3">
    <source>
        <dbReference type="PROSITE" id="PS50191"/>
    </source>
</evidence>
<dbReference type="PROSITE" id="PS50191">
    <property type="entry name" value="CRAL_TRIO"/>
    <property type="match status" value="1"/>
</dbReference>
<evidence type="ECO:0000256" key="1">
    <source>
        <dbReference type="SAM" id="MobiDB-lite"/>
    </source>
</evidence>
<dbReference type="Gene3D" id="3.40.525.10">
    <property type="entry name" value="CRAL-TRIO lipid binding domain"/>
    <property type="match status" value="1"/>
</dbReference>
<dbReference type="Pfam" id="PF03765">
    <property type="entry name" value="CRAL_TRIO_N"/>
    <property type="match status" value="1"/>
</dbReference>
<keyword evidence="2" id="KW-1133">Transmembrane helix</keyword>
<proteinExistence type="predicted"/>
<keyword evidence="2" id="KW-0472">Membrane</keyword>
<evidence type="ECO:0000313" key="4">
    <source>
        <dbReference type="EMBL" id="KAL2811082.1"/>
    </source>
</evidence>
<dbReference type="InterPro" id="IPR011074">
    <property type="entry name" value="CRAL/TRIO_N_dom"/>
</dbReference>
<dbReference type="InterPro" id="IPR036865">
    <property type="entry name" value="CRAL-TRIO_dom_sf"/>
</dbReference>
<dbReference type="PANTHER" id="PTHR46590">
    <property type="entry name" value="PHOSPHATIDYLINOSITOL TRANSFER PROTEIN CSR1-RELATED"/>
    <property type="match status" value="1"/>
</dbReference>
<dbReference type="SMART" id="SM00516">
    <property type="entry name" value="SEC14"/>
    <property type="match status" value="1"/>
</dbReference>
<protein>
    <recommendedName>
        <fullName evidence="3">CRAL-TRIO domain-containing protein</fullName>
    </recommendedName>
</protein>
<evidence type="ECO:0000256" key="2">
    <source>
        <dbReference type="SAM" id="Phobius"/>
    </source>
</evidence>
<dbReference type="SUPFAM" id="SSF52087">
    <property type="entry name" value="CRAL/TRIO domain"/>
    <property type="match status" value="1"/>
</dbReference>
<comment type="caution">
    <text evidence="4">The sequence shown here is derived from an EMBL/GenBank/DDBJ whole genome shotgun (WGS) entry which is preliminary data.</text>
</comment>
<organism evidence="4 5">
    <name type="scientific">Aspergillus granulosus</name>
    <dbReference type="NCBI Taxonomy" id="176169"/>
    <lineage>
        <taxon>Eukaryota</taxon>
        <taxon>Fungi</taxon>
        <taxon>Dikarya</taxon>
        <taxon>Ascomycota</taxon>
        <taxon>Pezizomycotina</taxon>
        <taxon>Eurotiomycetes</taxon>
        <taxon>Eurotiomycetidae</taxon>
        <taxon>Eurotiales</taxon>
        <taxon>Aspergillaceae</taxon>
        <taxon>Aspergillus</taxon>
        <taxon>Aspergillus subgen. Nidulantes</taxon>
    </lineage>
</organism>
<feature type="region of interest" description="Disordered" evidence="1">
    <location>
        <begin position="573"/>
        <end position="601"/>
    </location>
</feature>
<dbReference type="CDD" id="cd00170">
    <property type="entry name" value="SEC14"/>
    <property type="match status" value="1"/>
</dbReference>
<evidence type="ECO:0000313" key="5">
    <source>
        <dbReference type="Proteomes" id="UP001610334"/>
    </source>
</evidence>
<dbReference type="InterPro" id="IPR052432">
    <property type="entry name" value="PITP/CRAL-TRIO"/>
</dbReference>
<feature type="region of interest" description="Disordered" evidence="1">
    <location>
        <begin position="167"/>
        <end position="208"/>
    </location>
</feature>
<dbReference type="Proteomes" id="UP001610334">
    <property type="component" value="Unassembled WGS sequence"/>
</dbReference>
<reference evidence="4 5" key="1">
    <citation type="submission" date="2024-07" db="EMBL/GenBank/DDBJ databases">
        <title>Section-level genome sequencing and comparative genomics of Aspergillus sections Usti and Cavernicolus.</title>
        <authorList>
            <consortium name="Lawrence Berkeley National Laboratory"/>
            <person name="Nybo J.L."/>
            <person name="Vesth T.C."/>
            <person name="Theobald S."/>
            <person name="Frisvad J.C."/>
            <person name="Larsen T.O."/>
            <person name="Kjaerboelling I."/>
            <person name="Rothschild-Mancinelli K."/>
            <person name="Lyhne E.K."/>
            <person name="Kogle M.E."/>
            <person name="Barry K."/>
            <person name="Clum A."/>
            <person name="Na H."/>
            <person name="Ledsgaard L."/>
            <person name="Lin J."/>
            <person name="Lipzen A."/>
            <person name="Kuo A."/>
            <person name="Riley R."/>
            <person name="Mondo S."/>
            <person name="Labutti K."/>
            <person name="Haridas S."/>
            <person name="Pangalinan J."/>
            <person name="Salamov A.A."/>
            <person name="Simmons B.A."/>
            <person name="Magnuson J.K."/>
            <person name="Chen J."/>
            <person name="Drula E."/>
            <person name="Henrissat B."/>
            <person name="Wiebenga A."/>
            <person name="Lubbers R.J."/>
            <person name="Gomes A.C."/>
            <person name="Makela M.R."/>
            <person name="Stajich J."/>
            <person name="Grigoriev I.V."/>
            <person name="Mortensen U.H."/>
            <person name="De Vries R.P."/>
            <person name="Baker S.E."/>
            <person name="Andersen M.R."/>
        </authorList>
    </citation>
    <scope>NUCLEOTIDE SEQUENCE [LARGE SCALE GENOMIC DNA]</scope>
    <source>
        <strain evidence="4 5">CBS 588.65</strain>
    </source>
</reference>
<dbReference type="SUPFAM" id="SSF46938">
    <property type="entry name" value="CRAL/TRIO N-terminal domain"/>
    <property type="match status" value="1"/>
</dbReference>
<sequence length="601" mass="68204">MHVLPLCRRRLHCSSAISIQSASYLLGQPSRRAIASSGLRFSPFLVPPYPRPRTFSTSPLSSFQEPRKASSFWAIAFTVLFVCGGVWIKDKYHPSGNNSLAQPTDSVKGKFNDENDLFLGVLDTLQTMPIEAAPGTVGNLTPEQELKLQEFWILLFKVFGIQLEGIEEPEERPPSPVQEKKSAPKRRFGFWGGSSQEKEEPATADSAATGVAGLSITDGDDKFGTSKEFQKALAEMKPEDIRTAFWSMVKQDNPDSLLLRFLRARKWDTKKALMMLIATIRWRLLEAKVDEDIMIHGEHLALEQEKNGSPAEKKKAEEFLKQFRMGKSFLHGVDKSGRPICVVRVRLHRAGDQSTDALDRFTIFTIESARMMLAPPVETACIIFDMTDFTLANMDYHPVKFMIKCFEANYPESLGVVLIHKAPWIFSSIWSIIKGWLDPVVAAKIQFTKNRQDLEEFIPKERLIKELEGDEDWEYKYAEVKPGENETMKDTAKRDELVAERQKLAKEVQDSTIAWITAARKKDEAATKEITDKRKDLIERLRVQYWQMDPYVRCSNLYDRWNIVQGGGKVEFYPSEAKSTKEDEKVGASETPADSATEVKA</sequence>
<dbReference type="Pfam" id="PF00650">
    <property type="entry name" value="CRAL_TRIO"/>
    <property type="match status" value="1"/>
</dbReference>
<keyword evidence="2" id="KW-0812">Transmembrane</keyword>
<dbReference type="SMART" id="SM01100">
    <property type="entry name" value="CRAL_TRIO_N"/>
    <property type="match status" value="1"/>
</dbReference>
<gene>
    <name evidence="4" type="ORF">BJX63DRAFT_289933</name>
</gene>
<keyword evidence="5" id="KW-1185">Reference proteome</keyword>
<dbReference type="InterPro" id="IPR001251">
    <property type="entry name" value="CRAL-TRIO_dom"/>
</dbReference>
<dbReference type="EMBL" id="JBFXLT010000062">
    <property type="protein sequence ID" value="KAL2811082.1"/>
    <property type="molecule type" value="Genomic_DNA"/>
</dbReference>
<name>A0ABR4H6P8_9EURO</name>
<dbReference type="InterPro" id="IPR036273">
    <property type="entry name" value="CRAL/TRIO_N_dom_sf"/>
</dbReference>
<feature type="compositionally biased region" description="Basic and acidic residues" evidence="1">
    <location>
        <begin position="578"/>
        <end position="587"/>
    </location>
</feature>
<feature type="domain" description="CRAL-TRIO" evidence="3">
    <location>
        <begin position="316"/>
        <end position="475"/>
    </location>
</feature>
<accession>A0ABR4H6P8</accession>
<dbReference type="PANTHER" id="PTHR46590:SF1">
    <property type="entry name" value="PHOSPHATIDYLINOSITOL TRANSFER PROTEIN CSR1"/>
    <property type="match status" value="1"/>
</dbReference>